<protein>
    <submittedName>
        <fullName evidence="2">CubicO group peptidase (Beta-lactamase class C family)</fullName>
    </submittedName>
</protein>
<dbReference type="InterPro" id="IPR012338">
    <property type="entry name" value="Beta-lactam/transpept-like"/>
</dbReference>
<evidence type="ECO:0000313" key="3">
    <source>
        <dbReference type="Proteomes" id="UP000588158"/>
    </source>
</evidence>
<feature type="domain" description="Beta-lactamase-related" evidence="1">
    <location>
        <begin position="41"/>
        <end position="264"/>
    </location>
</feature>
<organism evidence="2 3">
    <name type="scientific">Brachybacterium aquaticum</name>
    <dbReference type="NCBI Taxonomy" id="1432564"/>
    <lineage>
        <taxon>Bacteria</taxon>
        <taxon>Bacillati</taxon>
        <taxon>Actinomycetota</taxon>
        <taxon>Actinomycetes</taxon>
        <taxon>Micrococcales</taxon>
        <taxon>Dermabacteraceae</taxon>
        <taxon>Brachybacterium</taxon>
    </lineage>
</organism>
<sequence>MTASPDAPRDETPVEIPVDLDFVHALGVTDASAVLHTQGAADRVLPLASVSKPISALAVLVAVERGLVDLEEPAGPEGATVRHLLAHTAGYPFEGEETVGAVGARRIYSNTGFEVLAAHVEDATGYDFADWVEQTVVQGLELRDLEVDGSPAAGYRGTVHDLLAVGRELLAPTLISKELWREATSVQFSGLAGILPGYGRQKPNDWGLGLEIRDHKDPHWTGSASSPRTVGHFGQSGSFLWADPDAGLAAVFLGEEPFGPEHVRVWPGITDAVLERFARTAPSGQDG</sequence>
<accession>A0A841AAW1</accession>
<evidence type="ECO:0000313" key="2">
    <source>
        <dbReference type="EMBL" id="MBB5830334.1"/>
    </source>
</evidence>
<dbReference type="EMBL" id="JACHLZ010000001">
    <property type="protein sequence ID" value="MBB5830334.1"/>
    <property type="molecule type" value="Genomic_DNA"/>
</dbReference>
<dbReference type="PANTHER" id="PTHR43283:SF15">
    <property type="entry name" value="CONSERVED PROTEIN"/>
    <property type="match status" value="1"/>
</dbReference>
<dbReference type="SUPFAM" id="SSF56601">
    <property type="entry name" value="beta-lactamase/transpeptidase-like"/>
    <property type="match status" value="1"/>
</dbReference>
<comment type="caution">
    <text evidence="2">The sequence shown here is derived from an EMBL/GenBank/DDBJ whole genome shotgun (WGS) entry which is preliminary data.</text>
</comment>
<dbReference type="InterPro" id="IPR050789">
    <property type="entry name" value="Diverse_Enzym_Activities"/>
</dbReference>
<proteinExistence type="predicted"/>
<dbReference type="InterPro" id="IPR001466">
    <property type="entry name" value="Beta-lactam-related"/>
</dbReference>
<dbReference type="Proteomes" id="UP000588158">
    <property type="component" value="Unassembled WGS sequence"/>
</dbReference>
<keyword evidence="3" id="KW-1185">Reference proteome</keyword>
<name>A0A841AAW1_9MICO</name>
<evidence type="ECO:0000259" key="1">
    <source>
        <dbReference type="Pfam" id="PF00144"/>
    </source>
</evidence>
<dbReference type="AlphaFoldDB" id="A0A841AAW1"/>
<gene>
    <name evidence="2" type="ORF">HNR70_000147</name>
</gene>
<dbReference type="PANTHER" id="PTHR43283">
    <property type="entry name" value="BETA-LACTAMASE-RELATED"/>
    <property type="match status" value="1"/>
</dbReference>
<reference evidence="2 3" key="1">
    <citation type="submission" date="2020-08" db="EMBL/GenBank/DDBJ databases">
        <title>Sequencing the genomes of 1000 actinobacteria strains.</title>
        <authorList>
            <person name="Klenk H.-P."/>
        </authorList>
    </citation>
    <scope>NUCLEOTIDE SEQUENCE [LARGE SCALE GENOMIC DNA]</scope>
    <source>
        <strain evidence="2 3">DSM 28796</strain>
    </source>
</reference>
<dbReference type="Gene3D" id="3.40.710.10">
    <property type="entry name" value="DD-peptidase/beta-lactamase superfamily"/>
    <property type="match status" value="1"/>
</dbReference>
<dbReference type="Pfam" id="PF00144">
    <property type="entry name" value="Beta-lactamase"/>
    <property type="match status" value="1"/>
</dbReference>
<dbReference type="RefSeq" id="WP_184323968.1">
    <property type="nucleotide sequence ID" value="NZ_JACHLZ010000001.1"/>
</dbReference>